<keyword evidence="17" id="KW-1185">Reference proteome</keyword>
<comment type="subcellular location">
    <subcellularLocation>
        <location evidence="2">Membrane</location>
        <topology evidence="2">Single-pass membrane protein</topology>
    </subcellularLocation>
</comment>
<dbReference type="GO" id="GO:0004497">
    <property type="term" value="F:monooxygenase activity"/>
    <property type="evidence" value="ECO:0007669"/>
    <property type="project" value="UniProtKB-KW"/>
</dbReference>
<keyword evidence="6 15" id="KW-0812">Transmembrane</keyword>
<dbReference type="GO" id="GO:0020037">
    <property type="term" value="F:heme binding"/>
    <property type="evidence" value="ECO:0007669"/>
    <property type="project" value="InterPro"/>
</dbReference>
<evidence type="ECO:0000256" key="10">
    <source>
        <dbReference type="ARBA" id="ARBA00023004"/>
    </source>
</evidence>
<dbReference type="AlphaFoldDB" id="A0A371DQC1"/>
<evidence type="ECO:0000256" key="1">
    <source>
        <dbReference type="ARBA" id="ARBA00001971"/>
    </source>
</evidence>
<dbReference type="InterPro" id="IPR017972">
    <property type="entry name" value="Cyt_P450_CS"/>
</dbReference>
<keyword evidence="7 13" id="KW-0479">Metal-binding</keyword>
<dbReference type="PRINTS" id="PR00463">
    <property type="entry name" value="EP450I"/>
</dbReference>
<keyword evidence="9 14" id="KW-0560">Oxidoreductase</keyword>
<dbReference type="InterPro" id="IPR036396">
    <property type="entry name" value="Cyt_P450_sf"/>
</dbReference>
<evidence type="ECO:0000256" key="14">
    <source>
        <dbReference type="RuleBase" id="RU000461"/>
    </source>
</evidence>
<evidence type="ECO:0000313" key="16">
    <source>
        <dbReference type="EMBL" id="RDX54729.1"/>
    </source>
</evidence>
<evidence type="ECO:0000256" key="5">
    <source>
        <dbReference type="ARBA" id="ARBA00022617"/>
    </source>
</evidence>
<dbReference type="SUPFAM" id="SSF48264">
    <property type="entry name" value="Cytochrome P450"/>
    <property type="match status" value="1"/>
</dbReference>
<name>A0A371DQC1_9APHY</name>
<gene>
    <name evidence="16" type="ORF">OH76DRAFT_1398119</name>
</gene>
<evidence type="ECO:0000256" key="12">
    <source>
        <dbReference type="ARBA" id="ARBA00023136"/>
    </source>
</evidence>
<dbReference type="PANTHER" id="PTHR46300:SF7">
    <property type="entry name" value="P450, PUTATIVE (EUROFUNG)-RELATED"/>
    <property type="match status" value="1"/>
</dbReference>
<reference evidence="16 17" key="1">
    <citation type="journal article" date="2018" name="Biotechnol. Biofuels">
        <title>Integrative visual omics of the white-rot fungus Polyporus brumalis exposes the biotechnological potential of its oxidative enzymes for delignifying raw plant biomass.</title>
        <authorList>
            <person name="Miyauchi S."/>
            <person name="Rancon A."/>
            <person name="Drula E."/>
            <person name="Hage H."/>
            <person name="Chaduli D."/>
            <person name="Favel A."/>
            <person name="Grisel S."/>
            <person name="Henrissat B."/>
            <person name="Herpoel-Gimbert I."/>
            <person name="Ruiz-Duenas F.J."/>
            <person name="Chevret D."/>
            <person name="Hainaut M."/>
            <person name="Lin J."/>
            <person name="Wang M."/>
            <person name="Pangilinan J."/>
            <person name="Lipzen A."/>
            <person name="Lesage-Meessen L."/>
            <person name="Navarro D."/>
            <person name="Riley R."/>
            <person name="Grigoriev I.V."/>
            <person name="Zhou S."/>
            <person name="Raouche S."/>
            <person name="Rosso M.N."/>
        </authorList>
    </citation>
    <scope>NUCLEOTIDE SEQUENCE [LARGE SCALE GENOMIC DNA]</scope>
    <source>
        <strain evidence="16 17">BRFM 1820</strain>
    </source>
</reference>
<evidence type="ECO:0000256" key="4">
    <source>
        <dbReference type="ARBA" id="ARBA00010617"/>
    </source>
</evidence>
<dbReference type="STRING" id="139420.A0A371DQC1"/>
<dbReference type="GO" id="GO:0016705">
    <property type="term" value="F:oxidoreductase activity, acting on paired donors, with incorporation or reduction of molecular oxygen"/>
    <property type="evidence" value="ECO:0007669"/>
    <property type="project" value="InterPro"/>
</dbReference>
<proteinExistence type="inferred from homology"/>
<evidence type="ECO:0000256" key="8">
    <source>
        <dbReference type="ARBA" id="ARBA00022989"/>
    </source>
</evidence>
<feature type="transmembrane region" description="Helical" evidence="15">
    <location>
        <begin position="12"/>
        <end position="31"/>
    </location>
</feature>
<evidence type="ECO:0000256" key="15">
    <source>
        <dbReference type="SAM" id="Phobius"/>
    </source>
</evidence>
<evidence type="ECO:0000313" key="17">
    <source>
        <dbReference type="Proteomes" id="UP000256964"/>
    </source>
</evidence>
<evidence type="ECO:0000256" key="6">
    <source>
        <dbReference type="ARBA" id="ARBA00022692"/>
    </source>
</evidence>
<keyword evidence="10 13" id="KW-0408">Iron</keyword>
<evidence type="ECO:0000256" key="3">
    <source>
        <dbReference type="ARBA" id="ARBA00005179"/>
    </source>
</evidence>
<dbReference type="InterPro" id="IPR001128">
    <property type="entry name" value="Cyt_P450"/>
</dbReference>
<keyword evidence="8 15" id="KW-1133">Transmembrane helix</keyword>
<comment type="pathway">
    <text evidence="3">Secondary metabolite biosynthesis.</text>
</comment>
<keyword evidence="5 13" id="KW-0349">Heme</keyword>
<dbReference type="EMBL" id="KZ857384">
    <property type="protein sequence ID" value="RDX54729.1"/>
    <property type="molecule type" value="Genomic_DNA"/>
</dbReference>
<dbReference type="PANTHER" id="PTHR46300">
    <property type="entry name" value="P450, PUTATIVE (EUROFUNG)-RELATED-RELATED"/>
    <property type="match status" value="1"/>
</dbReference>
<keyword evidence="12 15" id="KW-0472">Membrane</keyword>
<evidence type="ECO:0000256" key="2">
    <source>
        <dbReference type="ARBA" id="ARBA00004167"/>
    </source>
</evidence>
<keyword evidence="11 14" id="KW-0503">Monooxygenase</keyword>
<dbReference type="PROSITE" id="PS00086">
    <property type="entry name" value="CYTOCHROME_P450"/>
    <property type="match status" value="1"/>
</dbReference>
<evidence type="ECO:0000256" key="13">
    <source>
        <dbReference type="PIRSR" id="PIRSR602401-1"/>
    </source>
</evidence>
<accession>A0A371DQC1</accession>
<dbReference type="CDD" id="cd11065">
    <property type="entry name" value="CYP64-like"/>
    <property type="match status" value="1"/>
</dbReference>
<dbReference type="Proteomes" id="UP000256964">
    <property type="component" value="Unassembled WGS sequence"/>
</dbReference>
<evidence type="ECO:0000256" key="9">
    <source>
        <dbReference type="ARBA" id="ARBA00023002"/>
    </source>
</evidence>
<dbReference type="InterPro" id="IPR002401">
    <property type="entry name" value="Cyt_P450_E_grp-I"/>
</dbReference>
<organism evidence="16 17">
    <name type="scientific">Lentinus brumalis</name>
    <dbReference type="NCBI Taxonomy" id="2498619"/>
    <lineage>
        <taxon>Eukaryota</taxon>
        <taxon>Fungi</taxon>
        <taxon>Dikarya</taxon>
        <taxon>Basidiomycota</taxon>
        <taxon>Agaricomycotina</taxon>
        <taxon>Agaricomycetes</taxon>
        <taxon>Polyporales</taxon>
        <taxon>Polyporaceae</taxon>
        <taxon>Lentinus</taxon>
    </lineage>
</organism>
<dbReference type="PRINTS" id="PR00385">
    <property type="entry name" value="P450"/>
</dbReference>
<dbReference type="GO" id="GO:0005506">
    <property type="term" value="F:iron ion binding"/>
    <property type="evidence" value="ECO:0007669"/>
    <property type="project" value="InterPro"/>
</dbReference>
<dbReference type="Gene3D" id="1.10.630.10">
    <property type="entry name" value="Cytochrome P450"/>
    <property type="match status" value="1"/>
</dbReference>
<comment type="cofactor">
    <cofactor evidence="1 13">
        <name>heme</name>
        <dbReference type="ChEBI" id="CHEBI:30413"/>
    </cofactor>
</comment>
<dbReference type="OrthoDB" id="2789670at2759"/>
<protein>
    <submittedName>
        <fullName evidence="16">Cytochrome P450</fullName>
    </submittedName>
</protein>
<dbReference type="InterPro" id="IPR050364">
    <property type="entry name" value="Cytochrome_P450_fung"/>
</dbReference>
<dbReference type="GO" id="GO:0016020">
    <property type="term" value="C:membrane"/>
    <property type="evidence" value="ECO:0007669"/>
    <property type="project" value="UniProtKB-SubCell"/>
</dbReference>
<feature type="binding site" description="axial binding residue" evidence="13">
    <location>
        <position position="442"/>
    </location>
    <ligand>
        <name>heme</name>
        <dbReference type="ChEBI" id="CHEBI:30413"/>
    </ligand>
    <ligandPart>
        <name>Fe</name>
        <dbReference type="ChEBI" id="CHEBI:18248"/>
    </ligandPart>
</feature>
<evidence type="ECO:0000256" key="11">
    <source>
        <dbReference type="ARBA" id="ARBA00023033"/>
    </source>
</evidence>
<comment type="similarity">
    <text evidence="4 14">Belongs to the cytochrome P450 family.</text>
</comment>
<evidence type="ECO:0000256" key="7">
    <source>
        <dbReference type="ARBA" id="ARBA00022723"/>
    </source>
</evidence>
<sequence length="506" mass="56333">MACRKVICRLSASHGPIILAVVATYAVYSLACPPTLRPPGPRGFPIVGNAFQMPQGHEWLRYAQWGTQYGPLVYLRLFTQNVYVVNAYHVASEILDKNSSKSADRARAQVMVGELIGWNKGLAFSPAGPRHREYRKLLSSSLNSNAARRLSSLQQSSAVQLLRALIDSPQQLRDHIRDSISSNTVNIVFGEQISTPDFDYIALADDAHYKFALAATPYRYAVDFFPPLKYLPSWFPGAAFKRQARQWRAELEHLVYTPYNIVKERVARGVASPSYVSNCIGASSADKLAKAKEEAIMWTAASLYTGGTDTTIAGILSFFLAMSLHPDVQRRGREEILGHIGTERLPTLDDKPSLPYIEAIVKEVLRWNGIAPSGIAHRTNDTIIYENYEIPPGSTIITNIWGMTHDESVYKDPFTFNPERFLGAAPEHDPTTLAFGFGRRVCPGSHLALQSLFINIALVLATMMIEPDGERPEVRYTSGIISQPEPFKCRIRPYSEAAKELIMQAD</sequence>
<dbReference type="Pfam" id="PF00067">
    <property type="entry name" value="p450"/>
    <property type="match status" value="1"/>
</dbReference>